<gene>
    <name evidence="6" type="ORF">SAMN04515674_11474</name>
</gene>
<organism evidence="6 7">
    <name type="scientific">Pseudarcicella hirudinis</name>
    <dbReference type="NCBI Taxonomy" id="1079859"/>
    <lineage>
        <taxon>Bacteria</taxon>
        <taxon>Pseudomonadati</taxon>
        <taxon>Bacteroidota</taxon>
        <taxon>Cytophagia</taxon>
        <taxon>Cytophagales</taxon>
        <taxon>Flectobacillaceae</taxon>
        <taxon>Pseudarcicella</taxon>
    </lineage>
</organism>
<dbReference type="Pfam" id="PF01081">
    <property type="entry name" value="Aldolase"/>
    <property type="match status" value="1"/>
</dbReference>
<dbReference type="InterPro" id="IPR013785">
    <property type="entry name" value="Aldolase_TIM"/>
</dbReference>
<evidence type="ECO:0000256" key="3">
    <source>
        <dbReference type="ARBA" id="ARBA00011233"/>
    </source>
</evidence>
<dbReference type="Proteomes" id="UP000199306">
    <property type="component" value="Unassembled WGS sequence"/>
</dbReference>
<evidence type="ECO:0000313" key="7">
    <source>
        <dbReference type="Proteomes" id="UP000199306"/>
    </source>
</evidence>
<evidence type="ECO:0000313" key="6">
    <source>
        <dbReference type="EMBL" id="SFQ29844.1"/>
    </source>
</evidence>
<comment type="similarity">
    <text evidence="2">Belongs to the KHG/KDPG aldolase family.</text>
</comment>
<keyword evidence="7" id="KW-1185">Reference proteome</keyword>
<dbReference type="CDD" id="cd00452">
    <property type="entry name" value="KDPG_aldolase"/>
    <property type="match status" value="1"/>
</dbReference>
<dbReference type="SUPFAM" id="SSF51569">
    <property type="entry name" value="Aldolase"/>
    <property type="match status" value="1"/>
</dbReference>
<comment type="subunit">
    <text evidence="3">Homotrimer.</text>
</comment>
<proteinExistence type="inferred from homology"/>
<keyword evidence="5" id="KW-0119">Carbohydrate metabolism</keyword>
<protein>
    <submittedName>
        <fullName evidence="6">2-dehydro-3-deoxyphosphogluconate aldolase / (4S)-4-hydroxy-2-oxoglutarate aldolase</fullName>
    </submittedName>
</protein>
<dbReference type="InterPro" id="IPR000887">
    <property type="entry name" value="Aldlse_KDPG_KHG"/>
</dbReference>
<keyword evidence="4" id="KW-0456">Lyase</keyword>
<evidence type="ECO:0000256" key="5">
    <source>
        <dbReference type="ARBA" id="ARBA00023277"/>
    </source>
</evidence>
<dbReference type="PANTHER" id="PTHR30246">
    <property type="entry name" value="2-KETO-3-DEOXY-6-PHOSPHOGLUCONATE ALDOLASE"/>
    <property type="match status" value="1"/>
</dbReference>
<name>A0A1I5XDA0_9BACT</name>
<comment type="pathway">
    <text evidence="1">Carbohydrate acid metabolism.</text>
</comment>
<reference evidence="6 7" key="1">
    <citation type="submission" date="2016-10" db="EMBL/GenBank/DDBJ databases">
        <authorList>
            <person name="de Groot N.N."/>
        </authorList>
    </citation>
    <scope>NUCLEOTIDE SEQUENCE [LARGE SCALE GENOMIC DNA]</scope>
    <source>
        <strain evidence="7">E92,LMG 26720,CCM 7988</strain>
    </source>
</reference>
<sequence>MPLFTNPDAELCKFVAKVSYEAGIRVFEFASRTDNAPEVFTALRKYADEYLPELIIGVGTIITVKDAQKYLALGAEFIVAPMLSEEVGKFCRENDIFWCPGASTLSEIVRAHDLGADLVKIFPAETLGGPAFIKAIKAPCPWINVMPTGGVTTAEENLKGWFATGISCVGIGSNLFSKDILASPEKTKERVVTLLETIKKVRNA</sequence>
<accession>A0A1I5XDA0</accession>
<evidence type="ECO:0000256" key="4">
    <source>
        <dbReference type="ARBA" id="ARBA00023239"/>
    </source>
</evidence>
<dbReference type="GO" id="GO:0016829">
    <property type="term" value="F:lyase activity"/>
    <property type="evidence" value="ECO:0007669"/>
    <property type="project" value="UniProtKB-KW"/>
</dbReference>
<dbReference type="EMBL" id="FOXH01000014">
    <property type="protein sequence ID" value="SFQ29844.1"/>
    <property type="molecule type" value="Genomic_DNA"/>
</dbReference>
<dbReference type="STRING" id="1079859.SAMN04515674_11474"/>
<evidence type="ECO:0000256" key="2">
    <source>
        <dbReference type="ARBA" id="ARBA00006906"/>
    </source>
</evidence>
<evidence type="ECO:0000256" key="1">
    <source>
        <dbReference type="ARBA" id="ARBA00004761"/>
    </source>
</evidence>
<dbReference type="AlphaFoldDB" id="A0A1I5XDA0"/>
<dbReference type="PANTHER" id="PTHR30246:SF1">
    <property type="entry name" value="2-DEHYDRO-3-DEOXY-6-PHOSPHOGALACTONATE ALDOLASE-RELATED"/>
    <property type="match status" value="1"/>
</dbReference>
<dbReference type="Gene3D" id="3.20.20.70">
    <property type="entry name" value="Aldolase class I"/>
    <property type="match status" value="1"/>
</dbReference>